<comment type="caution">
    <text evidence="4">The sequence shown here is derived from an EMBL/GenBank/DDBJ whole genome shotgun (WGS) entry which is preliminary data.</text>
</comment>
<dbReference type="GO" id="GO:0005634">
    <property type="term" value="C:nucleus"/>
    <property type="evidence" value="ECO:0007669"/>
    <property type="project" value="TreeGrafter"/>
</dbReference>
<keyword evidence="5" id="KW-1185">Reference proteome</keyword>
<dbReference type="Proteomes" id="UP000807716">
    <property type="component" value="Unassembled WGS sequence"/>
</dbReference>
<feature type="compositionally biased region" description="Low complexity" evidence="2">
    <location>
        <begin position="108"/>
        <end position="122"/>
    </location>
</feature>
<evidence type="ECO:0000256" key="1">
    <source>
        <dbReference type="ARBA" id="ARBA00006832"/>
    </source>
</evidence>
<evidence type="ECO:0000256" key="2">
    <source>
        <dbReference type="SAM" id="MobiDB-lite"/>
    </source>
</evidence>
<reference evidence="4" key="1">
    <citation type="journal article" date="2020" name="Fungal Divers.">
        <title>Resolving the Mortierellaceae phylogeny through synthesis of multi-gene phylogenetics and phylogenomics.</title>
        <authorList>
            <person name="Vandepol N."/>
            <person name="Liber J."/>
            <person name="Desiro A."/>
            <person name="Na H."/>
            <person name="Kennedy M."/>
            <person name="Barry K."/>
            <person name="Grigoriev I.V."/>
            <person name="Miller A.N."/>
            <person name="O'Donnell K."/>
            <person name="Stajich J.E."/>
            <person name="Bonito G."/>
        </authorList>
    </citation>
    <scope>NUCLEOTIDE SEQUENCE</scope>
    <source>
        <strain evidence="4">BC1065</strain>
    </source>
</reference>
<feature type="compositionally biased region" description="Low complexity" evidence="2">
    <location>
        <begin position="445"/>
        <end position="454"/>
    </location>
</feature>
<accession>A0A9P6PQF1</accession>
<feature type="compositionally biased region" description="Acidic residues" evidence="2">
    <location>
        <begin position="60"/>
        <end position="76"/>
    </location>
</feature>
<gene>
    <name evidence="4" type="primary">VPS72</name>
    <name evidence="4" type="ORF">DFQ27_009266</name>
</gene>
<dbReference type="SMART" id="SM00993">
    <property type="entry name" value="YL1_C"/>
    <property type="match status" value="1"/>
</dbReference>
<protein>
    <submittedName>
        <fullName evidence="4">Vacuolar protein sorting-associated protein 72</fullName>
    </submittedName>
</protein>
<feature type="region of interest" description="Disordered" evidence="2">
    <location>
        <begin position="42"/>
        <end position="208"/>
    </location>
</feature>
<feature type="compositionally biased region" description="Acidic residues" evidence="2">
    <location>
        <begin position="42"/>
        <end position="53"/>
    </location>
</feature>
<feature type="compositionally biased region" description="Low complexity" evidence="2">
    <location>
        <begin position="363"/>
        <end position="378"/>
    </location>
</feature>
<dbReference type="PANTHER" id="PTHR13275:SF4">
    <property type="entry name" value="VACUOLAR PROTEIN SORTING-ASSOCIATED PROTEIN 72 HOMOLOG"/>
    <property type="match status" value="1"/>
</dbReference>
<dbReference type="PANTHER" id="PTHR13275">
    <property type="entry name" value="YL-1 PROTEIN TRANSCRIPTION FACTOR-LIKE 1"/>
    <property type="match status" value="1"/>
</dbReference>
<feature type="region of interest" description="Disordered" evidence="2">
    <location>
        <begin position="306"/>
        <end position="465"/>
    </location>
</feature>
<dbReference type="InterPro" id="IPR013272">
    <property type="entry name" value="Vps72/YL1_C"/>
</dbReference>
<organism evidence="4 5">
    <name type="scientific">Actinomortierella ambigua</name>
    <dbReference type="NCBI Taxonomy" id="1343610"/>
    <lineage>
        <taxon>Eukaryota</taxon>
        <taxon>Fungi</taxon>
        <taxon>Fungi incertae sedis</taxon>
        <taxon>Mucoromycota</taxon>
        <taxon>Mortierellomycotina</taxon>
        <taxon>Mortierellomycetes</taxon>
        <taxon>Mortierellales</taxon>
        <taxon>Mortierellaceae</taxon>
        <taxon>Actinomortierella</taxon>
    </lineage>
</organism>
<evidence type="ECO:0000313" key="5">
    <source>
        <dbReference type="Proteomes" id="UP000807716"/>
    </source>
</evidence>
<comment type="similarity">
    <text evidence="1">Belongs to the VPS72/YL1 family.</text>
</comment>
<feature type="compositionally biased region" description="Low complexity" evidence="2">
    <location>
        <begin position="395"/>
        <end position="419"/>
    </location>
</feature>
<feature type="domain" description="Vps72/YL1 C-terminal" evidence="3">
    <location>
        <begin position="523"/>
        <end position="552"/>
    </location>
</feature>
<dbReference type="EMBL" id="JAAAJB010000832">
    <property type="protein sequence ID" value="KAG0250671.1"/>
    <property type="molecule type" value="Genomic_DNA"/>
</dbReference>
<dbReference type="Pfam" id="PF05764">
    <property type="entry name" value="YL1"/>
    <property type="match status" value="1"/>
</dbReference>
<proteinExistence type="inferred from homology"/>
<feature type="compositionally biased region" description="Low complexity" evidence="2">
    <location>
        <begin position="306"/>
        <end position="342"/>
    </location>
</feature>
<name>A0A9P6PQF1_9FUNG</name>
<evidence type="ECO:0000259" key="3">
    <source>
        <dbReference type="SMART" id="SM00993"/>
    </source>
</evidence>
<evidence type="ECO:0000313" key="4">
    <source>
        <dbReference type="EMBL" id="KAG0250671.1"/>
    </source>
</evidence>
<feature type="compositionally biased region" description="Low complexity" evidence="2">
    <location>
        <begin position="167"/>
        <end position="181"/>
    </location>
</feature>
<dbReference type="InterPro" id="IPR046757">
    <property type="entry name" value="YL1_N"/>
</dbReference>
<dbReference type="Pfam" id="PF08265">
    <property type="entry name" value="YL1_C"/>
    <property type="match status" value="1"/>
</dbReference>
<dbReference type="OrthoDB" id="78296at2759"/>
<dbReference type="AlphaFoldDB" id="A0A9P6PQF1"/>
<sequence length="638" mass="67762">MAANRERRSNAGNRLNALLNQEMEMEELFDDEGVDEEFDIAGKDEEDIVDSDFDQSSADESLDEDEEEANVNEDPEEAKKRKKKQAMLNHLKTGKSSMSLPDLAKGLPPSTAAAPSKSSKTKVAAQPPWMKRQKTAATTTATTPPSPGGGRGSTTPSRRRALQEAPGAGTATAAAAAAAATLHPKIPAEIRKSSRRTTVQNKKETEQKLQEYEARRAAQPKREKVVVHKMTQEELLAEAAKTEQLNLASLQAFKALELENKKRTVKKKTGIVGPCIRYHSFTEWVHHGPLIQVLADMAPSPQSANAAAAAAASPTTTTTTTAAVTAGTTRTSSRVSSRAGSVGPDGQETTTGGSSSGGGVPPQRLAQTLAQTLLAQQRQDGKSSRPGGGGGGGRSSSSNMASRESSPTRSGGTRTPGTPMSVDDPQELLLSSSLSLHKQPPLSTQQQQQQETPSIPGPAPTAPTPALFHTMTLSANSIARKRKRLPASQLCGRNWVSFVGFDSDEDLPTNEWSYAENYPEKHSLCPITGLPAKYRDPTSGIPYANKEAYKVLQNVMRHGYVWSNGLNAYCHDVGQVLPRNTPAGMADALSGGHHPSATHAIVFSKDGELISGGLPGGGGGGYIYRRRTTGVQPSSVVP</sequence>